<feature type="compositionally biased region" description="Low complexity" evidence="1">
    <location>
        <begin position="129"/>
        <end position="149"/>
    </location>
</feature>
<feature type="region of interest" description="Disordered" evidence="1">
    <location>
        <begin position="94"/>
        <end position="177"/>
    </location>
</feature>
<accession>A0A1W1VD79</accession>
<organism evidence="2 3">
    <name type="scientific">Desulfonispora thiosulfatigenes DSM 11270</name>
    <dbReference type="NCBI Taxonomy" id="656914"/>
    <lineage>
        <taxon>Bacteria</taxon>
        <taxon>Bacillati</taxon>
        <taxon>Bacillota</taxon>
        <taxon>Clostridia</taxon>
        <taxon>Eubacteriales</taxon>
        <taxon>Peptococcaceae</taxon>
        <taxon>Desulfonispora</taxon>
    </lineage>
</organism>
<gene>
    <name evidence="2" type="ORF">SAMN00017405_2291</name>
</gene>
<proteinExistence type="predicted"/>
<sequence>MHRTIKARPVEFQASDENIEKNASDNRDINNQEYRGEDGSRKTTQEPRSFFMPLANVKQICNQVRSLADSVDELLDALDTVVPVVTKASTSFRKMTSYQEEKTEAKPAAPKNTENHDYNDNYYSLKDTQSYNNSFNQSFSEAYNDSNENSDSDHDANSNPEMKSASPGLSSKEDLMKLLQNPLVQNVLSNLNKKNA</sequence>
<keyword evidence="3" id="KW-1185">Reference proteome</keyword>
<dbReference type="AlphaFoldDB" id="A0A1W1VD79"/>
<dbReference type="RefSeq" id="WP_084053323.1">
    <property type="nucleotide sequence ID" value="NZ_FWWT01000018.1"/>
</dbReference>
<protein>
    <submittedName>
        <fullName evidence="2">Uncharacterized protein</fullName>
    </submittedName>
</protein>
<evidence type="ECO:0000313" key="3">
    <source>
        <dbReference type="Proteomes" id="UP000192731"/>
    </source>
</evidence>
<evidence type="ECO:0000256" key="1">
    <source>
        <dbReference type="SAM" id="MobiDB-lite"/>
    </source>
</evidence>
<evidence type="ECO:0000313" key="2">
    <source>
        <dbReference type="EMBL" id="SMB91397.1"/>
    </source>
</evidence>
<feature type="region of interest" description="Disordered" evidence="1">
    <location>
        <begin position="1"/>
        <end position="48"/>
    </location>
</feature>
<dbReference type="EMBL" id="FWWT01000018">
    <property type="protein sequence ID" value="SMB91397.1"/>
    <property type="molecule type" value="Genomic_DNA"/>
</dbReference>
<name>A0A1W1VD79_DESTI</name>
<dbReference type="Proteomes" id="UP000192731">
    <property type="component" value="Unassembled WGS sequence"/>
</dbReference>
<dbReference type="STRING" id="656914.SAMN00017405_2291"/>
<feature type="compositionally biased region" description="Basic and acidic residues" evidence="1">
    <location>
        <begin position="18"/>
        <end position="45"/>
    </location>
</feature>
<reference evidence="2 3" key="1">
    <citation type="submission" date="2017-04" db="EMBL/GenBank/DDBJ databases">
        <authorList>
            <person name="Afonso C.L."/>
            <person name="Miller P.J."/>
            <person name="Scott M.A."/>
            <person name="Spackman E."/>
            <person name="Goraichik I."/>
            <person name="Dimitrov K.M."/>
            <person name="Suarez D.L."/>
            <person name="Swayne D.E."/>
        </authorList>
    </citation>
    <scope>NUCLEOTIDE SEQUENCE [LARGE SCALE GENOMIC DNA]</scope>
    <source>
        <strain evidence="2 3">DSM 11270</strain>
    </source>
</reference>